<dbReference type="AlphaFoldDB" id="A0A1S6ITE0"/>
<dbReference type="OrthoDB" id="9806228at2"/>
<dbReference type="PANTHER" id="PTHR43567:SF1">
    <property type="entry name" value="FLAVOREDOXIN"/>
    <property type="match status" value="1"/>
</dbReference>
<accession>A0A1S6ITE0</accession>
<dbReference type="SMART" id="SM00903">
    <property type="entry name" value="Flavin_Reduct"/>
    <property type="match status" value="1"/>
</dbReference>
<comment type="cofactor">
    <cofactor evidence="1">
        <name>FMN</name>
        <dbReference type="ChEBI" id="CHEBI:58210"/>
    </cofactor>
</comment>
<dbReference type="GO" id="GO:0016646">
    <property type="term" value="F:oxidoreductase activity, acting on the CH-NH group of donors, NAD or NADP as acceptor"/>
    <property type="evidence" value="ECO:0007669"/>
    <property type="project" value="UniProtKB-ARBA"/>
</dbReference>
<protein>
    <submittedName>
        <fullName evidence="5">Flavin reductase</fullName>
    </submittedName>
</protein>
<dbReference type="InterPro" id="IPR002563">
    <property type="entry name" value="Flavin_Rdtase-like_dom"/>
</dbReference>
<dbReference type="RefSeq" id="WP_077712997.1">
    <property type="nucleotide sequence ID" value="NZ_CP019698.1"/>
</dbReference>
<dbReference type="InterPro" id="IPR052174">
    <property type="entry name" value="Flavoredoxin"/>
</dbReference>
<dbReference type="SUPFAM" id="SSF50475">
    <property type="entry name" value="FMN-binding split barrel"/>
    <property type="match status" value="1"/>
</dbReference>
<organism evidence="5 6">
    <name type="scientific">Desulforamulus ferrireducens</name>
    <dbReference type="NCBI Taxonomy" id="1833852"/>
    <lineage>
        <taxon>Bacteria</taxon>
        <taxon>Bacillati</taxon>
        <taxon>Bacillota</taxon>
        <taxon>Clostridia</taxon>
        <taxon>Eubacteriales</taxon>
        <taxon>Peptococcaceae</taxon>
        <taxon>Desulforamulus</taxon>
    </lineage>
</organism>
<keyword evidence="6" id="KW-1185">Reference proteome</keyword>
<gene>
    <name evidence="5" type="ORF">B0537_02335</name>
</gene>
<dbReference type="EMBL" id="CP019698">
    <property type="protein sequence ID" value="AQS58038.1"/>
    <property type="molecule type" value="Genomic_DNA"/>
</dbReference>
<dbReference type="PANTHER" id="PTHR43567">
    <property type="entry name" value="FLAVOREDOXIN-RELATED-RELATED"/>
    <property type="match status" value="1"/>
</dbReference>
<comment type="similarity">
    <text evidence="3">Belongs to the flavoredoxin family.</text>
</comment>
<dbReference type="KEGG" id="dfg:B0537_02335"/>
<feature type="domain" description="Flavin reductase like" evidence="4">
    <location>
        <begin position="9"/>
        <end position="151"/>
    </location>
</feature>
<keyword evidence="2" id="KW-0285">Flavoprotein</keyword>
<reference evidence="5 6" key="1">
    <citation type="journal article" date="2016" name="Int. J. Syst. Evol. Microbiol.">
        <title>Desulfotomaculum ferrireducens sp. nov., a moderately thermophilic sulfate-reducing and dissimilatory Fe(III)-reducing bacterium isolated from compost.</title>
        <authorList>
            <person name="Yang G."/>
            <person name="Guo J."/>
            <person name="Zhuang L."/>
            <person name="Yuan Y."/>
            <person name="Zhou S."/>
        </authorList>
    </citation>
    <scope>NUCLEOTIDE SEQUENCE [LARGE SCALE GENOMIC DNA]</scope>
    <source>
        <strain evidence="5 6">GSS09</strain>
    </source>
</reference>
<dbReference type="Proteomes" id="UP000189464">
    <property type="component" value="Chromosome"/>
</dbReference>
<evidence type="ECO:0000256" key="1">
    <source>
        <dbReference type="ARBA" id="ARBA00001917"/>
    </source>
</evidence>
<dbReference type="InterPro" id="IPR012349">
    <property type="entry name" value="Split_barrel_FMN-bd"/>
</dbReference>
<evidence type="ECO:0000313" key="5">
    <source>
        <dbReference type="EMBL" id="AQS58038.1"/>
    </source>
</evidence>
<dbReference type="STRING" id="1833852.B0537_02335"/>
<evidence type="ECO:0000259" key="4">
    <source>
        <dbReference type="SMART" id="SM00903"/>
    </source>
</evidence>
<dbReference type="GO" id="GO:0010181">
    <property type="term" value="F:FMN binding"/>
    <property type="evidence" value="ECO:0007669"/>
    <property type="project" value="InterPro"/>
</dbReference>
<dbReference type="Gene3D" id="2.30.110.10">
    <property type="entry name" value="Electron Transport, Fmn-binding Protein, Chain A"/>
    <property type="match status" value="1"/>
</dbReference>
<evidence type="ECO:0000256" key="3">
    <source>
        <dbReference type="ARBA" id="ARBA00038054"/>
    </source>
</evidence>
<name>A0A1S6ITE0_9FIRM</name>
<dbReference type="Pfam" id="PF01613">
    <property type="entry name" value="Flavin_Reduct"/>
    <property type="match status" value="1"/>
</dbReference>
<proteinExistence type="inferred from homology"/>
<evidence type="ECO:0000313" key="6">
    <source>
        <dbReference type="Proteomes" id="UP000189464"/>
    </source>
</evidence>
<evidence type="ECO:0000256" key="2">
    <source>
        <dbReference type="ARBA" id="ARBA00022630"/>
    </source>
</evidence>
<sequence length="189" mass="21167">MKKNIGAVVGLYPTPVTVVGTEFEGKVNWINICHIGIIGLDKIMLSMNKVHYSNKGIKQNKTVSVNLVSSDMLVEADYVGLVSGNKVDKSNVFEYYSGALNGAPLIKKSPVSMECEVVDNYETETHDNFILKVVNTYVDENILTSDGKIDYEKVNPILFEMPQRTYLTTGKVIAKCWDEGKKYIRETEM</sequence>